<feature type="chain" id="PRO_5030728896" description="DUF4185 domain-containing protein" evidence="1">
    <location>
        <begin position="24"/>
        <end position="401"/>
    </location>
</feature>
<accession>A0A7W9FM53</accession>
<organism evidence="2 3">
    <name type="scientific">Prosthecomicrobium pneumaticum</name>
    <dbReference type="NCBI Taxonomy" id="81895"/>
    <lineage>
        <taxon>Bacteria</taxon>
        <taxon>Pseudomonadati</taxon>
        <taxon>Pseudomonadota</taxon>
        <taxon>Alphaproteobacteria</taxon>
        <taxon>Hyphomicrobiales</taxon>
        <taxon>Kaistiaceae</taxon>
        <taxon>Prosthecomicrobium</taxon>
    </lineage>
</organism>
<evidence type="ECO:0008006" key="4">
    <source>
        <dbReference type="Google" id="ProtNLM"/>
    </source>
</evidence>
<evidence type="ECO:0000313" key="3">
    <source>
        <dbReference type="Proteomes" id="UP000523821"/>
    </source>
</evidence>
<sequence length="401" mass="43165">MQRLGRLAAALAFGLAGLCPAGAAALRDGGPPGLRLATAGPVETVFDWSKDACAPSHVPDSSARAFRDAAGAVHLIASHNDNRLFSGPDLDHLRPDCAIVHEAARNADLARYDDLDWISGVWTRDGETVYALVHSELRGERTPGLCPAGKYSPCLFNTVTALVSHDGGRTFDRPPGGAEPVVMALPYPFPTDRRSRVGYANPSNIIEKDGFLYAFVFADSYRAQKRGPCLIRTATPDDPSSWRGYDGTDFSVRFVDPFAGVPAEPQAHVCAPVAPGTLGRMIGSVTRHRPSGLYVAVFGDERPVGGRPRSGIFAATSPDLFHWSAPALVFAAPLLWQGGCGGAAPVFYPSLLDDDARTRAFEDMDDTAFLYLARFNLDRCRITWDRDLIRVPVRVTGPDGS</sequence>
<protein>
    <recommendedName>
        <fullName evidence="4">DUF4185 domain-containing protein</fullName>
    </recommendedName>
</protein>
<dbReference type="EMBL" id="JACHOO010000004">
    <property type="protein sequence ID" value="MBB5753228.1"/>
    <property type="molecule type" value="Genomic_DNA"/>
</dbReference>
<reference evidence="2 3" key="1">
    <citation type="submission" date="2020-08" db="EMBL/GenBank/DDBJ databases">
        <title>Genomic Encyclopedia of Type Strains, Phase IV (KMG-IV): sequencing the most valuable type-strain genomes for metagenomic binning, comparative biology and taxonomic classification.</title>
        <authorList>
            <person name="Goeker M."/>
        </authorList>
    </citation>
    <scope>NUCLEOTIDE SEQUENCE [LARGE SCALE GENOMIC DNA]</scope>
    <source>
        <strain evidence="2 3">DSM 16268</strain>
    </source>
</reference>
<dbReference type="AlphaFoldDB" id="A0A7W9FM53"/>
<name>A0A7W9FM53_9HYPH</name>
<dbReference type="Proteomes" id="UP000523821">
    <property type="component" value="Unassembled WGS sequence"/>
</dbReference>
<keyword evidence="3" id="KW-1185">Reference proteome</keyword>
<comment type="caution">
    <text evidence="2">The sequence shown here is derived from an EMBL/GenBank/DDBJ whole genome shotgun (WGS) entry which is preliminary data.</text>
</comment>
<proteinExistence type="predicted"/>
<gene>
    <name evidence="2" type="ORF">GGQ63_002294</name>
</gene>
<feature type="signal peptide" evidence="1">
    <location>
        <begin position="1"/>
        <end position="23"/>
    </location>
</feature>
<evidence type="ECO:0000313" key="2">
    <source>
        <dbReference type="EMBL" id="MBB5753228.1"/>
    </source>
</evidence>
<dbReference type="RefSeq" id="WP_183855839.1">
    <property type="nucleotide sequence ID" value="NZ_JACHOO010000004.1"/>
</dbReference>
<keyword evidence="1" id="KW-0732">Signal</keyword>
<evidence type="ECO:0000256" key="1">
    <source>
        <dbReference type="SAM" id="SignalP"/>
    </source>
</evidence>